<sequence>MADRSVETLSADMEKAEKKSNGDVPIIAEEKGKQDLERKSSVPLSPEDDPFLVKLDAAEDPRNFSDYRKWVIIFVLCSGALCSTCSTSMAAFAEAGVSRDLHVSKEVAILGVSLSVGGVAFGPLFVGPLSEVYGRNPIYRISYFLFWAFCWPVAFAPDIGVYLTFRFVTGFFSSAFLSVSGGSISDIYTKKKTAVPMAIYALSPFLGPMSGPLISGFINQNTNWRWTFRVLIIWVFVQWIMIVLFIPETYEPALRKHKAAKLRKATNDSRYYAPLDHRKMSIPRAIAVSCYTPFKLLAFDRMNLLLDLWTAILFGILYLAFQAYPFIFTINHGFSMQETGLAFIGIGIGMTTGCISNVFLIIHAHKKYKDTDAPPEALLLTGEVGAIVVPASLFWLAFTTYRHVHWIAPIIASVGFGAGFLLCFTSTFTYLVAAYKPMAASSMAANAFVRSLFAAGFPLFAGQMYTALGTVGATAFWQGS</sequence>
<proteinExistence type="predicted"/>
<protein>
    <submittedName>
        <fullName evidence="1">Uncharacterized protein</fullName>
    </submittedName>
</protein>
<organism evidence="1 2">
    <name type="scientific">Phlebia brevispora</name>
    <dbReference type="NCBI Taxonomy" id="194682"/>
    <lineage>
        <taxon>Eukaryota</taxon>
        <taxon>Fungi</taxon>
        <taxon>Dikarya</taxon>
        <taxon>Basidiomycota</taxon>
        <taxon>Agaricomycotina</taxon>
        <taxon>Agaricomycetes</taxon>
        <taxon>Polyporales</taxon>
        <taxon>Meruliaceae</taxon>
        <taxon>Phlebia</taxon>
    </lineage>
</organism>
<gene>
    <name evidence="1" type="ORF">NM688_g101</name>
</gene>
<evidence type="ECO:0000313" key="2">
    <source>
        <dbReference type="Proteomes" id="UP001148662"/>
    </source>
</evidence>
<dbReference type="Proteomes" id="UP001148662">
    <property type="component" value="Unassembled WGS sequence"/>
</dbReference>
<comment type="caution">
    <text evidence="1">The sequence shown here is derived from an EMBL/GenBank/DDBJ whole genome shotgun (WGS) entry which is preliminary data.</text>
</comment>
<keyword evidence="2" id="KW-1185">Reference proteome</keyword>
<accession>A0ACC1TF04</accession>
<evidence type="ECO:0000313" key="1">
    <source>
        <dbReference type="EMBL" id="KAJ3559827.1"/>
    </source>
</evidence>
<reference evidence="1" key="1">
    <citation type="submission" date="2022-07" db="EMBL/GenBank/DDBJ databases">
        <title>Genome Sequence of Phlebia brevispora.</title>
        <authorList>
            <person name="Buettner E."/>
        </authorList>
    </citation>
    <scope>NUCLEOTIDE SEQUENCE</scope>
    <source>
        <strain evidence="1">MPL23</strain>
    </source>
</reference>
<name>A0ACC1TF04_9APHY</name>
<dbReference type="EMBL" id="JANHOG010000007">
    <property type="protein sequence ID" value="KAJ3559827.1"/>
    <property type="molecule type" value="Genomic_DNA"/>
</dbReference>